<feature type="compositionally biased region" description="Basic and acidic residues" evidence="1">
    <location>
        <begin position="55"/>
        <end position="70"/>
    </location>
</feature>
<protein>
    <submittedName>
        <fullName evidence="2">Uncharacterized protein</fullName>
    </submittedName>
</protein>
<reference evidence="2" key="1">
    <citation type="submission" date="2025-02" db="EMBL/GenBank/DDBJ databases">
        <authorList>
            <consortium name="NCBI Genome Project"/>
        </authorList>
    </citation>
    <scope>NUCLEOTIDE SEQUENCE</scope>
</reference>
<dbReference type="GeneID" id="84593604"/>
<name>A0AAJ8BXW3_ASPNG</name>
<accession>A0AAJ8BXW3</accession>
<dbReference type="VEuPathDB" id="FungiDB:An17g01915"/>
<gene>
    <name evidence="2" type="ORF">An17g01915</name>
</gene>
<dbReference type="AlphaFoldDB" id="A0AAJ8BXW3"/>
<proteinExistence type="predicted"/>
<dbReference type="KEGG" id="ang:An17g01915"/>
<organism evidence="2">
    <name type="scientific">Aspergillus niger</name>
    <dbReference type="NCBI Taxonomy" id="5061"/>
    <lineage>
        <taxon>Eukaryota</taxon>
        <taxon>Fungi</taxon>
        <taxon>Dikarya</taxon>
        <taxon>Ascomycota</taxon>
        <taxon>Pezizomycotina</taxon>
        <taxon>Eurotiomycetes</taxon>
        <taxon>Eurotiomycetidae</taxon>
        <taxon>Eurotiales</taxon>
        <taxon>Aspergillaceae</taxon>
        <taxon>Aspergillus</taxon>
        <taxon>Aspergillus subgen. Circumdati</taxon>
    </lineage>
</organism>
<evidence type="ECO:0000313" key="2">
    <source>
        <dbReference type="RefSeq" id="XP_059605874.1"/>
    </source>
</evidence>
<sequence>MWFDKFRHPFALEVWTLLTLAPHEQIGYLTPKWGDVHQGKLPPSQTKKKAPVVKRIGEKRRDISSSDRRLRTPNSIGATERASSPPTRLSNSSGCISRLVSGT</sequence>
<dbReference type="RefSeq" id="XP_059605874.1">
    <property type="nucleotide sequence ID" value="XM_059745500.1"/>
</dbReference>
<reference evidence="2" key="2">
    <citation type="submission" date="2025-08" db="UniProtKB">
        <authorList>
            <consortium name="RefSeq"/>
        </authorList>
    </citation>
    <scope>IDENTIFICATION</scope>
</reference>
<feature type="compositionally biased region" description="Polar residues" evidence="1">
    <location>
        <begin position="72"/>
        <end position="103"/>
    </location>
</feature>
<feature type="region of interest" description="Disordered" evidence="1">
    <location>
        <begin position="39"/>
        <end position="103"/>
    </location>
</feature>
<evidence type="ECO:0000256" key="1">
    <source>
        <dbReference type="SAM" id="MobiDB-lite"/>
    </source>
</evidence>